<dbReference type="FunFam" id="1.25.40.10:FF:000242">
    <property type="entry name" value="Pentatricopeptide repeat-containing protein"/>
    <property type="match status" value="1"/>
</dbReference>
<dbReference type="Pfam" id="PF13041">
    <property type="entry name" value="PPR_2"/>
    <property type="match status" value="3"/>
</dbReference>
<dbReference type="RefSeq" id="XP_020083365.1">
    <property type="nucleotide sequence ID" value="XM_020227776.1"/>
</dbReference>
<keyword evidence="1" id="KW-0677">Repeat</keyword>
<evidence type="ECO:0000313" key="8">
    <source>
        <dbReference type="RefSeq" id="XP_020083364.1"/>
    </source>
</evidence>
<dbReference type="FunFam" id="1.25.40.10:FF:000344">
    <property type="entry name" value="Pentatricopeptide repeat-containing protein"/>
    <property type="match status" value="1"/>
</dbReference>
<feature type="repeat" description="PPR" evidence="3">
    <location>
        <begin position="377"/>
        <end position="411"/>
    </location>
</feature>
<evidence type="ECO:0000313" key="4">
    <source>
        <dbReference type="Proteomes" id="UP000515123"/>
    </source>
</evidence>
<dbReference type="RefSeq" id="XP_020083366.1">
    <property type="nucleotide sequence ID" value="XM_020227777.1"/>
</dbReference>
<evidence type="ECO:0000313" key="11">
    <source>
        <dbReference type="RefSeq" id="XP_020083368.1"/>
    </source>
</evidence>
<feature type="repeat" description="PPR" evidence="3">
    <location>
        <begin position="276"/>
        <end position="310"/>
    </location>
</feature>
<dbReference type="PANTHER" id="PTHR47926">
    <property type="entry name" value="PENTATRICOPEPTIDE REPEAT-CONTAINING PROTEIN"/>
    <property type="match status" value="1"/>
</dbReference>
<dbReference type="RefSeq" id="XP_020083361.1">
    <property type="nucleotide sequence ID" value="XM_020227772.1"/>
</dbReference>
<proteinExistence type="predicted"/>
<dbReference type="PROSITE" id="PS51375">
    <property type="entry name" value="PPR"/>
    <property type="match status" value="3"/>
</dbReference>
<dbReference type="RefSeq" id="XP_020083368.1">
    <property type="nucleotide sequence ID" value="XM_020227779.1"/>
</dbReference>
<accession>A0A6P5EIW2</accession>
<evidence type="ECO:0000256" key="2">
    <source>
        <dbReference type="ARBA" id="ARBA00022946"/>
    </source>
</evidence>
<dbReference type="NCBIfam" id="TIGR00756">
    <property type="entry name" value="PPR"/>
    <property type="match status" value="3"/>
</dbReference>
<keyword evidence="2" id="KW-0809">Transit peptide</keyword>
<dbReference type="GO" id="GO:0003723">
    <property type="term" value="F:RNA binding"/>
    <property type="evidence" value="ECO:0007669"/>
    <property type="project" value="InterPro"/>
</dbReference>
<dbReference type="AlphaFoldDB" id="A0A6P5EIW2"/>
<dbReference type="InterPro" id="IPR002885">
    <property type="entry name" value="PPR_rpt"/>
</dbReference>
<protein>
    <submittedName>
        <fullName evidence="5 6">Pentatricopeptide repeat-containing protein At3g05240</fullName>
    </submittedName>
</protein>
<dbReference type="InterPro" id="IPR046960">
    <property type="entry name" value="PPR_At4g14850-like_plant"/>
</dbReference>
<dbReference type="InterPro" id="IPR011990">
    <property type="entry name" value="TPR-like_helical_dom_sf"/>
</dbReference>
<reference evidence="5 6" key="2">
    <citation type="submission" date="2025-04" db="UniProtKB">
        <authorList>
            <consortium name="RefSeq"/>
        </authorList>
    </citation>
    <scope>IDENTIFICATION</scope>
    <source>
        <tissue evidence="5 6">Leaf</tissue>
    </source>
</reference>
<keyword evidence="4" id="KW-1185">Reference proteome</keyword>
<dbReference type="Gramene" id="Aco000746.1.mrna1">
    <property type="protein sequence ID" value="Aco000746.1.mrna1.cds1"/>
    <property type="gene ID" value="Aco000746.1.path1"/>
</dbReference>
<dbReference type="Pfam" id="PF20431">
    <property type="entry name" value="E_motif"/>
    <property type="match status" value="1"/>
</dbReference>
<evidence type="ECO:0000256" key="1">
    <source>
        <dbReference type="ARBA" id="ARBA00022737"/>
    </source>
</evidence>
<evidence type="ECO:0000313" key="7">
    <source>
        <dbReference type="RefSeq" id="XP_020083363.1"/>
    </source>
</evidence>
<dbReference type="InterPro" id="IPR046848">
    <property type="entry name" value="E_motif"/>
</dbReference>
<dbReference type="Gene3D" id="1.25.40.10">
    <property type="entry name" value="Tetratricopeptide repeat domain"/>
    <property type="match status" value="4"/>
</dbReference>
<evidence type="ECO:0000313" key="5">
    <source>
        <dbReference type="RefSeq" id="XP_020083361.1"/>
    </source>
</evidence>
<dbReference type="RefSeq" id="XP_020083363.1">
    <property type="nucleotide sequence ID" value="XM_020227774.1"/>
</dbReference>
<gene>
    <name evidence="5 6 7 8 9 10 11" type="primary">LOC109706788</name>
</gene>
<organism evidence="6">
    <name type="scientific">Ananas comosus</name>
    <name type="common">Pineapple</name>
    <name type="synonym">Ananas ananas</name>
    <dbReference type="NCBI Taxonomy" id="4615"/>
    <lineage>
        <taxon>Eukaryota</taxon>
        <taxon>Viridiplantae</taxon>
        <taxon>Streptophyta</taxon>
        <taxon>Embryophyta</taxon>
        <taxon>Tracheophyta</taxon>
        <taxon>Spermatophyta</taxon>
        <taxon>Magnoliopsida</taxon>
        <taxon>Liliopsida</taxon>
        <taxon>Poales</taxon>
        <taxon>Bromeliaceae</taxon>
        <taxon>Bromelioideae</taxon>
        <taxon>Ananas</taxon>
    </lineage>
</organism>
<reference evidence="4" key="1">
    <citation type="journal article" date="2015" name="Nat. Genet.">
        <title>The pineapple genome and the evolution of CAM photosynthesis.</title>
        <authorList>
            <person name="Ming R."/>
            <person name="VanBuren R."/>
            <person name="Wai C.M."/>
            <person name="Tang H."/>
            <person name="Schatz M.C."/>
            <person name="Bowers J.E."/>
            <person name="Lyons E."/>
            <person name="Wang M.L."/>
            <person name="Chen J."/>
            <person name="Biggers E."/>
            <person name="Zhang J."/>
            <person name="Huang L."/>
            <person name="Zhang L."/>
            <person name="Miao W."/>
            <person name="Zhang J."/>
            <person name="Ye Z."/>
            <person name="Miao C."/>
            <person name="Lin Z."/>
            <person name="Wang H."/>
            <person name="Zhou H."/>
            <person name="Yim W.C."/>
            <person name="Priest H.D."/>
            <person name="Zheng C."/>
            <person name="Woodhouse M."/>
            <person name="Edger P.P."/>
            <person name="Guyot R."/>
            <person name="Guo H.B."/>
            <person name="Guo H."/>
            <person name="Zheng G."/>
            <person name="Singh R."/>
            <person name="Sharma A."/>
            <person name="Min X."/>
            <person name="Zheng Y."/>
            <person name="Lee H."/>
            <person name="Gurtowski J."/>
            <person name="Sedlazeck F.J."/>
            <person name="Harkess A."/>
            <person name="McKain M.R."/>
            <person name="Liao Z."/>
            <person name="Fang J."/>
            <person name="Liu J."/>
            <person name="Zhang X."/>
            <person name="Zhang Q."/>
            <person name="Hu W."/>
            <person name="Qin Y."/>
            <person name="Wang K."/>
            <person name="Chen L.Y."/>
            <person name="Shirley N."/>
            <person name="Lin Y.R."/>
            <person name="Liu L.Y."/>
            <person name="Hernandez A.G."/>
            <person name="Wright C.L."/>
            <person name="Bulone V."/>
            <person name="Tuskan G.A."/>
            <person name="Heath K."/>
            <person name="Zee F."/>
            <person name="Moore P.H."/>
            <person name="Sunkar R."/>
            <person name="Leebens-Mack J.H."/>
            <person name="Mockler T."/>
            <person name="Bennetzen J.L."/>
            <person name="Freeling M."/>
            <person name="Sankoff D."/>
            <person name="Paterson A.H."/>
            <person name="Zhu X."/>
            <person name="Yang X."/>
            <person name="Smith J.A."/>
            <person name="Cushman J.C."/>
            <person name="Paull R.E."/>
            <person name="Yu Q."/>
        </authorList>
    </citation>
    <scope>NUCLEOTIDE SEQUENCE [LARGE SCALE GENOMIC DNA]</scope>
    <source>
        <strain evidence="4">cv. F153</strain>
    </source>
</reference>
<feature type="repeat" description="PPR" evidence="3">
    <location>
        <begin position="171"/>
        <end position="201"/>
    </location>
</feature>
<name>A0A6P5EIW2_ANACO</name>
<evidence type="ECO:0000313" key="9">
    <source>
        <dbReference type="RefSeq" id="XP_020083365.1"/>
    </source>
</evidence>
<evidence type="ECO:0000313" key="10">
    <source>
        <dbReference type="RefSeq" id="XP_020083366.1"/>
    </source>
</evidence>
<evidence type="ECO:0000313" key="6">
    <source>
        <dbReference type="RefSeq" id="XP_020083362.1"/>
    </source>
</evidence>
<dbReference type="FunFam" id="1.25.40.10:FF:000031">
    <property type="entry name" value="Pentatricopeptide repeat-containing protein mitochondrial"/>
    <property type="match status" value="1"/>
</dbReference>
<evidence type="ECO:0000256" key="3">
    <source>
        <dbReference type="PROSITE-ProRule" id="PRU00708"/>
    </source>
</evidence>
<dbReference type="GO" id="GO:0009451">
    <property type="term" value="P:RNA modification"/>
    <property type="evidence" value="ECO:0007669"/>
    <property type="project" value="InterPro"/>
</dbReference>
<dbReference type="PANTHER" id="PTHR47926:SF344">
    <property type="entry name" value="OS07G0636900 PROTEIN"/>
    <property type="match status" value="1"/>
</dbReference>
<dbReference type="RefSeq" id="XP_020083362.1">
    <property type="nucleotide sequence ID" value="XM_020227773.1"/>
</dbReference>
<dbReference type="Proteomes" id="UP000515123">
    <property type="component" value="Linkage group 2"/>
</dbReference>
<dbReference type="OrthoDB" id="185373at2759"/>
<dbReference type="GeneID" id="109706788"/>
<dbReference type="RefSeq" id="XP_020083364.1">
    <property type="nucleotide sequence ID" value="XM_020227775.1"/>
</dbReference>
<sequence length="559" mass="60646">MIERRTIVSLIESCGSMRQLKQLHALAVVSGLARDVVPLSRLVEFCADPARGADLAYARALLLHLGRAPTTHMHNSLVRALSLGPDPAAALSAYRDMLRSSLAPDHFTFPFALKACARAPAPAFGRCVHARVVATGFGADVYVATALVHTYVSCGDAASARRLFDAAPNRNVVTWTTMIAGYVDNGRPSDAVSLFREMVEAAQVEPNEITMVHALAACAQSRDLDSGRWVHDTIAHLEFDPVGSNVVLATVLLDMYAKCGNLSTARVLFDRMPQRNEVSWNALIGVYNQHGQTDDVLRLFGEMRSTGCKPDNVTWLGVLGACANKGLMALGQGVHAYLEKTNSRKDVNVCTSLMDMYSKTGDACSALRIFHTLNGRDVLAWTSMIIGLAKHGHGKDALKLFKEMEEGGVVPDHITFIGVLTACSHAGMVEEGQMYFNSMRSVYGIKPTVKHYGCVVDLLSRAGHLAEAESLVRAMPIRPSIMIWGSILTGCEIYGEVGMAERIGQSVAELNPQCSGLYVLLSNIYAGAGRWHGVEMTRRLMWQKGLKKTHGSSSTEVKA</sequence>